<dbReference type="PROSITE" id="PS50893">
    <property type="entry name" value="ABC_TRANSPORTER_2"/>
    <property type="match status" value="2"/>
</dbReference>
<keyword evidence="3" id="KW-0813">Transport</keyword>
<dbReference type="AlphaFoldDB" id="A0A7W7IQR5"/>
<dbReference type="CDD" id="cd03257">
    <property type="entry name" value="ABC_NikE_OppD_transporters"/>
    <property type="match status" value="2"/>
</dbReference>
<evidence type="ECO:0000256" key="1">
    <source>
        <dbReference type="ARBA" id="ARBA00004417"/>
    </source>
</evidence>
<dbReference type="GO" id="GO:0015833">
    <property type="term" value="P:peptide transport"/>
    <property type="evidence" value="ECO:0007669"/>
    <property type="project" value="InterPro"/>
</dbReference>
<evidence type="ECO:0000256" key="3">
    <source>
        <dbReference type="ARBA" id="ARBA00022448"/>
    </source>
</evidence>
<keyword evidence="4" id="KW-0547">Nucleotide-binding</keyword>
<organism evidence="7 8">
    <name type="scientific">Brevundimonas bullata</name>
    <dbReference type="NCBI Taxonomy" id="13160"/>
    <lineage>
        <taxon>Bacteria</taxon>
        <taxon>Pseudomonadati</taxon>
        <taxon>Pseudomonadota</taxon>
        <taxon>Alphaproteobacteria</taxon>
        <taxon>Caulobacterales</taxon>
        <taxon>Caulobacteraceae</taxon>
        <taxon>Brevundimonas</taxon>
    </lineage>
</organism>
<reference evidence="7 8" key="1">
    <citation type="submission" date="2020-08" db="EMBL/GenBank/DDBJ databases">
        <title>Functional genomics of gut bacteria from endangered species of beetles.</title>
        <authorList>
            <person name="Carlos-Shanley C."/>
        </authorList>
    </citation>
    <scope>NUCLEOTIDE SEQUENCE [LARGE SCALE GENOMIC DNA]</scope>
    <source>
        <strain evidence="7 8">S00123</strain>
    </source>
</reference>
<name>A0A7W7IQR5_9CAUL</name>
<dbReference type="NCBIfam" id="NF008453">
    <property type="entry name" value="PRK11308.1"/>
    <property type="match status" value="2"/>
</dbReference>
<dbReference type="GO" id="GO:0055085">
    <property type="term" value="P:transmembrane transport"/>
    <property type="evidence" value="ECO:0007669"/>
    <property type="project" value="UniProtKB-ARBA"/>
</dbReference>
<dbReference type="GO" id="GO:0005886">
    <property type="term" value="C:plasma membrane"/>
    <property type="evidence" value="ECO:0007669"/>
    <property type="project" value="UniProtKB-SubCell"/>
</dbReference>
<dbReference type="InterPro" id="IPR050319">
    <property type="entry name" value="ABC_transp_ATP-bind"/>
</dbReference>
<dbReference type="Gene3D" id="3.40.50.300">
    <property type="entry name" value="P-loop containing nucleotide triphosphate hydrolases"/>
    <property type="match status" value="2"/>
</dbReference>
<dbReference type="InterPro" id="IPR017871">
    <property type="entry name" value="ABC_transporter-like_CS"/>
</dbReference>
<comment type="subcellular location">
    <subcellularLocation>
        <location evidence="1">Cell inner membrane</location>
        <topology evidence="1">Peripheral membrane protein</topology>
    </subcellularLocation>
</comment>
<dbReference type="SMART" id="SM00382">
    <property type="entry name" value="AAA"/>
    <property type="match status" value="2"/>
</dbReference>
<evidence type="ECO:0000256" key="4">
    <source>
        <dbReference type="ARBA" id="ARBA00022741"/>
    </source>
</evidence>
<gene>
    <name evidence="7" type="ORF">HNP32_002557</name>
</gene>
<dbReference type="PANTHER" id="PTHR43776">
    <property type="entry name" value="TRANSPORT ATP-BINDING PROTEIN"/>
    <property type="match status" value="1"/>
</dbReference>
<keyword evidence="8" id="KW-1185">Reference proteome</keyword>
<evidence type="ECO:0000313" key="7">
    <source>
        <dbReference type="EMBL" id="MBB4798803.1"/>
    </source>
</evidence>
<dbReference type="InterPro" id="IPR003593">
    <property type="entry name" value="AAA+_ATPase"/>
</dbReference>
<accession>A0A7W7IQR5</accession>
<comment type="caution">
    <text evidence="7">The sequence shown here is derived from an EMBL/GenBank/DDBJ whole genome shotgun (WGS) entry which is preliminary data.</text>
</comment>
<dbReference type="Pfam" id="PF00005">
    <property type="entry name" value="ABC_tran"/>
    <property type="match status" value="2"/>
</dbReference>
<dbReference type="NCBIfam" id="NF007739">
    <property type="entry name" value="PRK10419.1"/>
    <property type="match status" value="2"/>
</dbReference>
<dbReference type="InterPro" id="IPR027417">
    <property type="entry name" value="P-loop_NTPase"/>
</dbReference>
<dbReference type="RefSeq" id="WP_184270913.1">
    <property type="nucleotide sequence ID" value="NZ_JACHKY010000004.1"/>
</dbReference>
<dbReference type="InterPro" id="IPR003439">
    <property type="entry name" value="ABC_transporter-like_ATP-bd"/>
</dbReference>
<comment type="similarity">
    <text evidence="2">Belongs to the ABC transporter superfamily.</text>
</comment>
<dbReference type="SUPFAM" id="SSF52540">
    <property type="entry name" value="P-loop containing nucleoside triphosphate hydrolases"/>
    <property type="match status" value="2"/>
</dbReference>
<dbReference type="GO" id="GO:0016887">
    <property type="term" value="F:ATP hydrolysis activity"/>
    <property type="evidence" value="ECO:0007669"/>
    <property type="project" value="InterPro"/>
</dbReference>
<proteinExistence type="inferred from homology"/>
<evidence type="ECO:0000313" key="8">
    <source>
        <dbReference type="Proteomes" id="UP000539957"/>
    </source>
</evidence>
<feature type="domain" description="ABC transporter" evidence="6">
    <location>
        <begin position="4"/>
        <end position="249"/>
    </location>
</feature>
<sequence>MTVLDIRDLSLSIGSTPILKKVSLSVASGEILGLVGESGSGKSMTSLAILGLTPPRATMTGEISLNAQLISGASDAALQKVRGRDVGIIFQEPMTALNPVMTIGDQVAETVRLHKKTSRKEALAVARAVLDRVGLPAERFPLGRFPHELSGGQRQRVAIAIAIALTPKLLIADEATTALDVTTQAQVLELLKRLVREDGMGLILITHDLAVVAETADRVAVMKDGELVEEGDTRRIFTGMTHPYSQRLLANAVHAPSRQAAVQHDAAPVLQVEGLVREYAGGRPLFGKPKAFRAVDDVSLTIQPGESVGLVGESGCGKSTLLRAILALETPQAGRVLVKGRDITAARGAALKAIRRDIQVVFQDPYGSFDPRWTVARLVAENFHLLDTQPSPTEARRRVDQMLEQVGLPASAGDKYPHEFSGGQRQRIAIARALITDPAVIALDEAVSALDVSIRAQILDLLADLSSRLGLAYLFVTHDLTVVRAVTDRLLVMQAGRIVEQGDTAAVFAAPSHPYTQKLLAATPDLARNIGALDAAHKETVR</sequence>
<dbReference type="EMBL" id="JACHKY010000004">
    <property type="protein sequence ID" value="MBB4798803.1"/>
    <property type="molecule type" value="Genomic_DNA"/>
</dbReference>
<dbReference type="Proteomes" id="UP000539957">
    <property type="component" value="Unassembled WGS sequence"/>
</dbReference>
<dbReference type="GO" id="GO:0005524">
    <property type="term" value="F:ATP binding"/>
    <property type="evidence" value="ECO:0007669"/>
    <property type="project" value="UniProtKB-KW"/>
</dbReference>
<evidence type="ECO:0000256" key="5">
    <source>
        <dbReference type="ARBA" id="ARBA00022840"/>
    </source>
</evidence>
<protein>
    <submittedName>
        <fullName evidence="7">Peptide/nickel transport system ATP-binding protein</fullName>
    </submittedName>
</protein>
<dbReference type="PROSITE" id="PS00211">
    <property type="entry name" value="ABC_TRANSPORTER_1"/>
    <property type="match status" value="2"/>
</dbReference>
<dbReference type="Pfam" id="PF08352">
    <property type="entry name" value="oligo_HPY"/>
    <property type="match status" value="2"/>
</dbReference>
<evidence type="ECO:0000259" key="6">
    <source>
        <dbReference type="PROSITE" id="PS50893"/>
    </source>
</evidence>
<dbReference type="InterPro" id="IPR013563">
    <property type="entry name" value="Oligopep_ABC_C"/>
</dbReference>
<keyword evidence="5 7" id="KW-0067">ATP-binding</keyword>
<feature type="domain" description="ABC transporter" evidence="6">
    <location>
        <begin position="270"/>
        <end position="520"/>
    </location>
</feature>
<evidence type="ECO:0000256" key="2">
    <source>
        <dbReference type="ARBA" id="ARBA00005417"/>
    </source>
</evidence>
<dbReference type="PANTHER" id="PTHR43776:SF7">
    <property type="entry name" value="D,D-DIPEPTIDE TRANSPORT ATP-BINDING PROTEIN DDPF-RELATED"/>
    <property type="match status" value="1"/>
</dbReference>